<dbReference type="PANTHER" id="PTHR36930:SF1">
    <property type="entry name" value="MOSC DOMAIN-CONTAINING PROTEIN"/>
    <property type="match status" value="1"/>
</dbReference>
<reference evidence="2 3" key="1">
    <citation type="submission" date="2020-06" db="EMBL/GenBank/DDBJ databases">
        <title>Sulfitobacter algicola sp. nov., isolated from green algae.</title>
        <authorList>
            <person name="Wang C."/>
        </authorList>
    </citation>
    <scope>NUCLEOTIDE SEQUENCE [LARGE SCALE GENOMIC DNA]</scope>
    <source>
        <strain evidence="2 3">1151</strain>
    </source>
</reference>
<name>A0ABX2IMU8_9RHOB</name>
<dbReference type="PROSITE" id="PS51340">
    <property type="entry name" value="MOSC"/>
    <property type="match status" value="1"/>
</dbReference>
<organism evidence="2 3">
    <name type="scientific">Parasulfitobacter algicola</name>
    <dbReference type="NCBI Taxonomy" id="2614809"/>
    <lineage>
        <taxon>Bacteria</taxon>
        <taxon>Pseudomonadati</taxon>
        <taxon>Pseudomonadota</taxon>
        <taxon>Alphaproteobacteria</taxon>
        <taxon>Rhodobacterales</taxon>
        <taxon>Roseobacteraceae</taxon>
        <taxon>Parasulfitobacter</taxon>
    </lineage>
</organism>
<dbReference type="InterPro" id="IPR052716">
    <property type="entry name" value="MOSC_domain"/>
</dbReference>
<evidence type="ECO:0000313" key="2">
    <source>
        <dbReference type="EMBL" id="NSX54211.1"/>
    </source>
</evidence>
<dbReference type="Pfam" id="PF03473">
    <property type="entry name" value="MOSC"/>
    <property type="match status" value="1"/>
</dbReference>
<proteinExistence type="predicted"/>
<protein>
    <submittedName>
        <fullName evidence="2">MOSC domain-containing protein</fullName>
    </submittedName>
</protein>
<sequence>MPALVPTDFFGTITWLGYVPDRTASLRSQSLQSVTATFAGVEGEDHAGLTRLSCSRVTSQHPRGTVIRNVRQFSMVSMEEMAEVADLMGVSDIQPEWVGASMVIGGLPDFTYLPPSSRLQSGSGTTLVVDMENRPCHLPAKVIDEDLPGFGSKFKAAAKGRRGVTAWVEREGILQIGEKLRLHVPEQRSWKGV</sequence>
<dbReference type="Proteomes" id="UP000777935">
    <property type="component" value="Unassembled WGS sequence"/>
</dbReference>
<gene>
    <name evidence="2" type="ORF">HRQ87_05310</name>
</gene>
<dbReference type="EMBL" id="JABUFE010000002">
    <property type="protein sequence ID" value="NSX54211.1"/>
    <property type="molecule type" value="Genomic_DNA"/>
</dbReference>
<dbReference type="SUPFAM" id="SSF50800">
    <property type="entry name" value="PK beta-barrel domain-like"/>
    <property type="match status" value="1"/>
</dbReference>
<comment type="caution">
    <text evidence="2">The sequence shown here is derived from an EMBL/GenBank/DDBJ whole genome shotgun (WGS) entry which is preliminary data.</text>
</comment>
<feature type="domain" description="MOSC" evidence="1">
    <location>
        <begin position="5"/>
        <end position="183"/>
    </location>
</feature>
<dbReference type="InterPro" id="IPR005302">
    <property type="entry name" value="MoCF_Sase_C"/>
</dbReference>
<dbReference type="InterPro" id="IPR011037">
    <property type="entry name" value="Pyrv_Knase-like_insert_dom_sf"/>
</dbReference>
<dbReference type="Gene3D" id="2.40.33.20">
    <property type="entry name" value="PK beta-barrel domain-like"/>
    <property type="match status" value="1"/>
</dbReference>
<evidence type="ECO:0000259" key="1">
    <source>
        <dbReference type="PROSITE" id="PS51340"/>
    </source>
</evidence>
<keyword evidence="3" id="KW-1185">Reference proteome</keyword>
<dbReference type="PANTHER" id="PTHR36930">
    <property type="entry name" value="METAL-SULFUR CLUSTER BIOSYNTHESIS PROTEINS YUAD-RELATED"/>
    <property type="match status" value="1"/>
</dbReference>
<evidence type="ECO:0000313" key="3">
    <source>
        <dbReference type="Proteomes" id="UP000777935"/>
    </source>
</evidence>
<accession>A0ABX2IMU8</accession>
<dbReference type="RefSeq" id="WP_174135991.1">
    <property type="nucleotide sequence ID" value="NZ_JABUFE010000002.1"/>
</dbReference>